<keyword evidence="4" id="KW-0812">Transmembrane</keyword>
<name>A0AAN6SLD9_9PEZI</name>
<dbReference type="Gene3D" id="1.25.40.20">
    <property type="entry name" value="Ankyrin repeat-containing domain"/>
    <property type="match status" value="1"/>
</dbReference>
<dbReference type="InterPro" id="IPR036770">
    <property type="entry name" value="Ankyrin_rpt-contain_sf"/>
</dbReference>
<evidence type="ECO:0000256" key="4">
    <source>
        <dbReference type="SAM" id="Phobius"/>
    </source>
</evidence>
<dbReference type="PROSITE" id="PS00108">
    <property type="entry name" value="PROTEIN_KINASE_ST"/>
    <property type="match status" value="1"/>
</dbReference>
<keyword evidence="2" id="KW-0040">ANK repeat</keyword>
<sequence length="1620" mass="179771">MSHASSMPESISGASSPLGRQQTTNQQATNPARSSFYSVLDGSISFGRRTTARLPREPANNENYESEQYDFLALMTAVADLYAQDAVLEMQVRGGNNVGKHIGNGAVSDVSSVFAAITRPSIVTSYQVKQRKHIVALKKSAARLFLPNGRHGDADALRGFISEIRVLSHKPLRDHPNIVKILGVNWELESVNRHSRHRSLPFSTKKSIALDIACGLSALHQCGIVHGDVKPQNVLIFNKPALHAKIADFSHSIFDMGGIRRLLGGTWIYAAPEWEMAAPIAQLMTTDIYSYGLIFAGLILGLDLQQCIQRDPPFEPSMPIRQTVEKLKNEDHMRRYLMRQLQLVDQEDSDPDLAEFSVIHKIWENTIQLNPGTRSLDEVVQLLGGREWQGRELKRMDESMLANAISIPYYSLHQLSAVFMDHIEDALQSVAESPQDTRRAAAWVELAVCHASRITRHSGSEFGRDLWKTSATTSVLNAAELGDAWARAVALRVSEALGQLVPERYDVRRWLFDAASKGSSIALESLVEVNRHDATEALRIYRQTVCGNPGQLYNNVQPKPEFMENPGLVVNSRRDTVLHWIASVGNMSMLRALAPSLLNNPLINARNEQGDTPLLCATRAGHFGLIRMILDLGADANLANFLLENPLHFLTCLDGPDIPQAAQLLVQAGSDPSAEAMGYSGNTYLDHRPRGRSCSSLRAIFANNAHALNALIKLTAHTLSVSTAHEAIPLATQRTLLAWALRLHHPEILEVLGRHFGRTRLLNSLGQTYIWNNGRRYSLPELCIIGGVSASPASGFDIPEPMFRIINHGKKYIQNLEASLAFLARHEPTIFAQPCGKARNALFFAIREGRVDAVRFLASLLPWTVPGSLKQRLNMLDAARREGGTRSNVFQFPRSSLESLVPLAPTEDGVDAAADAGYEDPDEDSDLNTGSEAIEDACPHYPVRYDHRHRVCQRPGVDTAVPYHHDLHGPPVDSGPFNGPDPTVGGRLPSRPTNYRQMEGVVDAVLVAILYDRRSVLRVLLAGEAKVTMQRGDHFPCFVGLRVERDAHYNDITVRAMAKSHDASNLVSYFPVQVWRSCVLVGNADAGAYEPFNGIIRYPVMYMTAIAMSTHRDVQLAPYQWVANSQFEAACLSISSPYFDEPPLYHAAARGWDELALFLMEHGASPQTPSRLSVLKRLALSPWQKDIDCAHNLLMLASQSGVEMIITMEDVNLLLRNYRGFQERFDSNYAVIWGRSPWQRHFLKWVAYHYESPPADYIKLWEVISAANRAQQKKIRLPSSTRADADADGGALNDPILAAALRRDLVALQHLLDFDGILNVYSFHGDWRRLHRRRQYWDMRRRPWATALDVVSWTANVHPSRCDESGLRLKAQDARIAALLVARGAARGPDYVFEALLAHVLLQHVVLPFMVLPLVGYCLYLSGVWVAEVIQQANEMREAAQNRTNATDNVKFATSIMFYAQVVVAAGVLVCMFMHLASHLGDHRGRREQAGRCALLFWPTVWVVLIGGALGNLITLSILGTGSEASKVFGASLLAFCSLEVCMLCIGCLLGLLGLTIDFLGGTGRLVRLSNEVQNKSPFKYVWAATRSAFRTPSNSTAAISRRVNGGPVRQWELDRILAR</sequence>
<dbReference type="Pfam" id="PF12796">
    <property type="entry name" value="Ank_2"/>
    <property type="match status" value="1"/>
</dbReference>
<dbReference type="PANTHER" id="PTHR44329">
    <property type="entry name" value="SERINE/THREONINE-PROTEIN KINASE TNNI3K-RELATED"/>
    <property type="match status" value="1"/>
</dbReference>
<comment type="caution">
    <text evidence="6">The sequence shown here is derived from an EMBL/GenBank/DDBJ whole genome shotgun (WGS) entry which is preliminary data.</text>
</comment>
<dbReference type="GO" id="GO:0005524">
    <property type="term" value="F:ATP binding"/>
    <property type="evidence" value="ECO:0007669"/>
    <property type="project" value="InterPro"/>
</dbReference>
<evidence type="ECO:0000256" key="3">
    <source>
        <dbReference type="SAM" id="MobiDB-lite"/>
    </source>
</evidence>
<feature type="compositionally biased region" description="Low complexity" evidence="3">
    <location>
        <begin position="21"/>
        <end position="30"/>
    </location>
</feature>
<evidence type="ECO:0000256" key="1">
    <source>
        <dbReference type="ARBA" id="ARBA00005843"/>
    </source>
</evidence>
<dbReference type="EMBL" id="MU854673">
    <property type="protein sequence ID" value="KAK4031949.1"/>
    <property type="molecule type" value="Genomic_DNA"/>
</dbReference>
<dbReference type="Gene3D" id="1.10.510.10">
    <property type="entry name" value="Transferase(Phosphotransferase) domain 1"/>
    <property type="match status" value="1"/>
</dbReference>
<dbReference type="GO" id="GO:0004674">
    <property type="term" value="F:protein serine/threonine kinase activity"/>
    <property type="evidence" value="ECO:0007669"/>
    <property type="project" value="TreeGrafter"/>
</dbReference>
<keyword evidence="4" id="KW-0472">Membrane</keyword>
<feature type="transmembrane region" description="Helical" evidence="4">
    <location>
        <begin position="1495"/>
        <end position="1519"/>
    </location>
</feature>
<dbReference type="PROSITE" id="PS50088">
    <property type="entry name" value="ANK_REPEAT"/>
    <property type="match status" value="1"/>
</dbReference>
<dbReference type="Proteomes" id="UP001303115">
    <property type="component" value="Unassembled WGS sequence"/>
</dbReference>
<keyword evidence="4" id="KW-1133">Transmembrane helix</keyword>
<evidence type="ECO:0000313" key="6">
    <source>
        <dbReference type="EMBL" id="KAK4031949.1"/>
    </source>
</evidence>
<dbReference type="SMART" id="SM00248">
    <property type="entry name" value="ANK"/>
    <property type="match status" value="6"/>
</dbReference>
<evidence type="ECO:0000256" key="2">
    <source>
        <dbReference type="PROSITE-ProRule" id="PRU00023"/>
    </source>
</evidence>
<dbReference type="InterPro" id="IPR000719">
    <property type="entry name" value="Prot_kinase_dom"/>
</dbReference>
<feature type="transmembrane region" description="Helical" evidence="4">
    <location>
        <begin position="1531"/>
        <end position="1560"/>
    </location>
</feature>
<evidence type="ECO:0000313" key="7">
    <source>
        <dbReference type="Proteomes" id="UP001303115"/>
    </source>
</evidence>
<feature type="region of interest" description="Disordered" evidence="3">
    <location>
        <begin position="1"/>
        <end position="32"/>
    </location>
</feature>
<feature type="compositionally biased region" description="Polar residues" evidence="3">
    <location>
        <begin position="1"/>
        <end position="20"/>
    </location>
</feature>
<dbReference type="InterPro" id="IPR011009">
    <property type="entry name" value="Kinase-like_dom_sf"/>
</dbReference>
<feature type="domain" description="Protein kinase" evidence="5">
    <location>
        <begin position="96"/>
        <end position="410"/>
    </location>
</feature>
<dbReference type="InterPro" id="IPR051681">
    <property type="entry name" value="Ser/Thr_Kinases-Pseudokinases"/>
</dbReference>
<reference evidence="7" key="1">
    <citation type="journal article" date="2023" name="Mol. Phylogenet. Evol.">
        <title>Genome-scale phylogeny and comparative genomics of the fungal order Sordariales.</title>
        <authorList>
            <person name="Hensen N."/>
            <person name="Bonometti L."/>
            <person name="Westerberg I."/>
            <person name="Brannstrom I.O."/>
            <person name="Guillou S."/>
            <person name="Cros-Aarteil S."/>
            <person name="Calhoun S."/>
            <person name="Haridas S."/>
            <person name="Kuo A."/>
            <person name="Mondo S."/>
            <person name="Pangilinan J."/>
            <person name="Riley R."/>
            <person name="LaButti K."/>
            <person name="Andreopoulos B."/>
            <person name="Lipzen A."/>
            <person name="Chen C."/>
            <person name="Yan M."/>
            <person name="Daum C."/>
            <person name="Ng V."/>
            <person name="Clum A."/>
            <person name="Steindorff A."/>
            <person name="Ohm R.A."/>
            <person name="Martin F."/>
            <person name="Silar P."/>
            <person name="Natvig D.O."/>
            <person name="Lalanne C."/>
            <person name="Gautier V."/>
            <person name="Ament-Velasquez S.L."/>
            <person name="Kruys A."/>
            <person name="Hutchinson M.I."/>
            <person name="Powell A.J."/>
            <person name="Barry K."/>
            <person name="Miller A.N."/>
            <person name="Grigoriev I.V."/>
            <person name="Debuchy R."/>
            <person name="Gladieux P."/>
            <person name="Hiltunen Thoren M."/>
            <person name="Johannesson H."/>
        </authorList>
    </citation>
    <scope>NUCLEOTIDE SEQUENCE [LARGE SCALE GENOMIC DNA]</scope>
    <source>
        <strain evidence="7">CBS 284.82</strain>
    </source>
</reference>
<gene>
    <name evidence="6" type="ORF">C8A01DRAFT_20913</name>
</gene>
<dbReference type="SUPFAM" id="SSF56112">
    <property type="entry name" value="Protein kinase-like (PK-like)"/>
    <property type="match status" value="1"/>
</dbReference>
<comment type="similarity">
    <text evidence="1">Belongs to the protein kinase superfamily. TKL Ser/Thr protein kinase family.</text>
</comment>
<dbReference type="SMART" id="SM00220">
    <property type="entry name" value="S_TKc"/>
    <property type="match status" value="1"/>
</dbReference>
<dbReference type="SUPFAM" id="SSF48403">
    <property type="entry name" value="Ankyrin repeat"/>
    <property type="match status" value="1"/>
</dbReference>
<accession>A0AAN6SLD9</accession>
<organism evidence="6 7">
    <name type="scientific">Parachaetomium inaequale</name>
    <dbReference type="NCBI Taxonomy" id="2588326"/>
    <lineage>
        <taxon>Eukaryota</taxon>
        <taxon>Fungi</taxon>
        <taxon>Dikarya</taxon>
        <taxon>Ascomycota</taxon>
        <taxon>Pezizomycotina</taxon>
        <taxon>Sordariomycetes</taxon>
        <taxon>Sordariomycetidae</taxon>
        <taxon>Sordariales</taxon>
        <taxon>Chaetomiaceae</taxon>
        <taxon>Parachaetomium</taxon>
    </lineage>
</organism>
<dbReference type="InterPro" id="IPR008271">
    <property type="entry name" value="Ser/Thr_kinase_AS"/>
</dbReference>
<dbReference type="InterPro" id="IPR002110">
    <property type="entry name" value="Ankyrin_rpt"/>
</dbReference>
<proteinExistence type="inferred from homology"/>
<evidence type="ECO:0000259" key="5">
    <source>
        <dbReference type="PROSITE" id="PS50011"/>
    </source>
</evidence>
<feature type="transmembrane region" description="Helical" evidence="4">
    <location>
        <begin position="1452"/>
        <end position="1474"/>
    </location>
</feature>
<dbReference type="PROSITE" id="PS50297">
    <property type="entry name" value="ANK_REP_REGION"/>
    <property type="match status" value="1"/>
</dbReference>
<dbReference type="Pfam" id="PF00069">
    <property type="entry name" value="Pkinase"/>
    <property type="match status" value="1"/>
</dbReference>
<feature type="repeat" description="ANK" evidence="2">
    <location>
        <begin position="609"/>
        <end position="641"/>
    </location>
</feature>
<protein>
    <recommendedName>
        <fullName evidence="5">Protein kinase domain-containing protein</fullName>
    </recommendedName>
</protein>
<keyword evidence="7" id="KW-1185">Reference proteome</keyword>
<dbReference type="PROSITE" id="PS50011">
    <property type="entry name" value="PROTEIN_KINASE_DOM"/>
    <property type="match status" value="1"/>
</dbReference>